<evidence type="ECO:0000313" key="1">
    <source>
        <dbReference type="EMBL" id="KAJ2975201.1"/>
    </source>
</evidence>
<reference evidence="1" key="1">
    <citation type="submission" date="2022-08" db="EMBL/GenBank/DDBJ databases">
        <title>Genome Sequence of Lecanicillium fungicola.</title>
        <authorList>
            <person name="Buettner E."/>
        </authorList>
    </citation>
    <scope>NUCLEOTIDE SEQUENCE</scope>
    <source>
        <strain evidence="1">Babe33</strain>
    </source>
</reference>
<accession>A0ACC1N9A4</accession>
<dbReference type="EMBL" id="JANJQO010000736">
    <property type="protein sequence ID" value="KAJ2975201.1"/>
    <property type="molecule type" value="Genomic_DNA"/>
</dbReference>
<protein>
    <submittedName>
        <fullName evidence="1">Uncharacterized protein</fullName>
    </submittedName>
</protein>
<name>A0ACC1N9A4_9HYPO</name>
<evidence type="ECO:0000313" key="2">
    <source>
        <dbReference type="Proteomes" id="UP001143910"/>
    </source>
</evidence>
<sequence length="487" mass="54783">MESLGIEIVTLLEAGGATQYRTLGHQIPAAPVSVVVDIFGPKKSTDEEKARRKLVRSNASRHRMKRPSRNLASWIHQKKDQSVDDHAQYSFIPRQVGPDLLFFNLPLKLQPYLAGAMATAMLPMREALYPTEICLQVEPSSSTWVTNLMVDHLFLCCTIFSVEAFLDACYARDQSPITHFYFTQTVRMLQGRLNDRDNIHAVSDATIMVVIVLGQTAELLGDRNSADAHMAGLAKMVQMRGGFDGVQSDNPRLPAKICRLDLSLALRFGCIPKFFTGDVSCDPFLIHHRSLDDEPVAADPVSRFLQTADDRLLTIWRDLQEFAKLCDLAAQTTHKLAPNTFSEIMVSVLYRLLSFSFEDGSAALEAFRLGMITLASQVFFQWRGIRQRQDHLDQQYHDTLQKLRNASCTLPLSAILWLLFIAHSSSSKSLDHSGLGDWTRTILGTLGISSWKNGRGFLKPIIWIDYIHDVQFAKLFDSYHEPKVKAA</sequence>
<keyword evidence="2" id="KW-1185">Reference proteome</keyword>
<organism evidence="1 2">
    <name type="scientific">Zarea fungicola</name>
    <dbReference type="NCBI Taxonomy" id="93591"/>
    <lineage>
        <taxon>Eukaryota</taxon>
        <taxon>Fungi</taxon>
        <taxon>Dikarya</taxon>
        <taxon>Ascomycota</taxon>
        <taxon>Pezizomycotina</taxon>
        <taxon>Sordariomycetes</taxon>
        <taxon>Hypocreomycetidae</taxon>
        <taxon>Hypocreales</taxon>
        <taxon>Cordycipitaceae</taxon>
        <taxon>Zarea</taxon>
    </lineage>
</organism>
<proteinExistence type="predicted"/>
<comment type="caution">
    <text evidence="1">The sequence shown here is derived from an EMBL/GenBank/DDBJ whole genome shotgun (WGS) entry which is preliminary data.</text>
</comment>
<gene>
    <name evidence="1" type="ORF">NQ176_g5649</name>
</gene>
<dbReference type="Proteomes" id="UP001143910">
    <property type="component" value="Unassembled WGS sequence"/>
</dbReference>